<dbReference type="GO" id="GO:0046872">
    <property type="term" value="F:metal ion binding"/>
    <property type="evidence" value="ECO:0007669"/>
    <property type="project" value="UniProtKB-KW"/>
</dbReference>
<dbReference type="SUPFAM" id="SSF63380">
    <property type="entry name" value="Riboflavin synthase domain-like"/>
    <property type="match status" value="1"/>
</dbReference>
<evidence type="ECO:0000259" key="9">
    <source>
        <dbReference type="PROSITE" id="PS51085"/>
    </source>
</evidence>
<dbReference type="Gene3D" id="3.40.50.80">
    <property type="entry name" value="Nucleotide-binding domain of ferredoxin-NADP reductase (FNR) module"/>
    <property type="match status" value="1"/>
</dbReference>
<dbReference type="InterPro" id="IPR017927">
    <property type="entry name" value="FAD-bd_FR_type"/>
</dbReference>
<keyword evidence="6" id="KW-0560">Oxidoreductase</keyword>
<dbReference type="InterPro" id="IPR001041">
    <property type="entry name" value="2Fe-2S_ferredoxin-type"/>
</dbReference>
<dbReference type="GO" id="GO:0016491">
    <property type="term" value="F:oxidoreductase activity"/>
    <property type="evidence" value="ECO:0007669"/>
    <property type="project" value="UniProtKB-KW"/>
</dbReference>
<dbReference type="PROSITE" id="PS00197">
    <property type="entry name" value="2FE2S_FER_1"/>
    <property type="match status" value="1"/>
</dbReference>
<protein>
    <submittedName>
        <fullName evidence="12">PDR/VanB family oxidoreductase</fullName>
        <ecNumber evidence="12">1.-.-.-</ecNumber>
    </submittedName>
</protein>
<dbReference type="InterPro" id="IPR006058">
    <property type="entry name" value="2Fe2S_fd_BS"/>
</dbReference>
<dbReference type="InterPro" id="IPR036010">
    <property type="entry name" value="2Fe-2S_ferredoxin-like_sf"/>
</dbReference>
<dbReference type="PRINTS" id="PR00409">
    <property type="entry name" value="PHDIOXRDTASE"/>
</dbReference>
<dbReference type="InterPro" id="IPR012675">
    <property type="entry name" value="Beta-grasp_dom_sf"/>
</dbReference>
<keyword evidence="11" id="KW-1185">Reference proteome</keyword>
<dbReference type="SUPFAM" id="SSF52343">
    <property type="entry name" value="Ferredoxin reductase-like, C-terminal NADP-linked domain"/>
    <property type="match status" value="1"/>
</dbReference>
<dbReference type="Pfam" id="PF22290">
    <property type="entry name" value="DmmA-like_N"/>
    <property type="match status" value="1"/>
</dbReference>
<dbReference type="RefSeq" id="WP_034410961.1">
    <property type="nucleotide sequence ID" value="NZ_AXWS01000008.1"/>
</dbReference>
<keyword evidence="2" id="KW-0285">Flavoprotein</keyword>
<dbReference type="InterPro" id="IPR054582">
    <property type="entry name" value="DmmA-like_N"/>
</dbReference>
<comment type="cofactor">
    <cofactor evidence="1">
        <name>FMN</name>
        <dbReference type="ChEBI" id="CHEBI:58210"/>
    </cofactor>
</comment>
<dbReference type="CDD" id="cd00207">
    <property type="entry name" value="fer2"/>
    <property type="match status" value="1"/>
</dbReference>
<dbReference type="SUPFAM" id="SSF54292">
    <property type="entry name" value="2Fe-2S ferredoxin-like"/>
    <property type="match status" value="1"/>
</dbReference>
<dbReference type="Pfam" id="PF00111">
    <property type="entry name" value="Fer2"/>
    <property type="match status" value="1"/>
</dbReference>
<evidence type="ECO:0000256" key="4">
    <source>
        <dbReference type="ARBA" id="ARBA00022714"/>
    </source>
</evidence>
<keyword evidence="8" id="KW-0411">Iron-sulfur</keyword>
<feature type="domain" description="FAD-binding FR-type" evidence="10">
    <location>
        <begin position="2"/>
        <end position="107"/>
    </location>
</feature>
<dbReference type="Gene3D" id="3.10.20.30">
    <property type="match status" value="1"/>
</dbReference>
<evidence type="ECO:0000256" key="5">
    <source>
        <dbReference type="ARBA" id="ARBA00022723"/>
    </source>
</evidence>
<evidence type="ECO:0000256" key="7">
    <source>
        <dbReference type="ARBA" id="ARBA00023004"/>
    </source>
</evidence>
<evidence type="ECO:0000259" key="10">
    <source>
        <dbReference type="PROSITE" id="PS51384"/>
    </source>
</evidence>
<name>A0A8B6X7T2_9BURK</name>
<accession>A0A8B6X7T2</accession>
<dbReference type="Proteomes" id="UP000675920">
    <property type="component" value="Unplaced"/>
</dbReference>
<organism evidence="11 12">
    <name type="scientific">Derxia gummosa DSM 723</name>
    <dbReference type="NCBI Taxonomy" id="1121388"/>
    <lineage>
        <taxon>Bacteria</taxon>
        <taxon>Pseudomonadati</taxon>
        <taxon>Pseudomonadota</taxon>
        <taxon>Betaproteobacteria</taxon>
        <taxon>Burkholderiales</taxon>
        <taxon>Alcaligenaceae</taxon>
        <taxon>Derxia</taxon>
    </lineage>
</organism>
<keyword evidence="4" id="KW-0001">2Fe-2S</keyword>
<dbReference type="PANTHER" id="PTHR47354:SF1">
    <property type="entry name" value="CARNITINE MONOOXYGENASE REDUCTASE SUBUNIT"/>
    <property type="match status" value="1"/>
</dbReference>
<evidence type="ECO:0000256" key="2">
    <source>
        <dbReference type="ARBA" id="ARBA00022630"/>
    </source>
</evidence>
<dbReference type="CDD" id="cd06185">
    <property type="entry name" value="PDR_like"/>
    <property type="match status" value="1"/>
</dbReference>
<dbReference type="OrthoDB" id="544091at2"/>
<dbReference type="InterPro" id="IPR050415">
    <property type="entry name" value="MRET"/>
</dbReference>
<evidence type="ECO:0000256" key="6">
    <source>
        <dbReference type="ARBA" id="ARBA00023002"/>
    </source>
</evidence>
<evidence type="ECO:0000256" key="1">
    <source>
        <dbReference type="ARBA" id="ARBA00001917"/>
    </source>
</evidence>
<sequence length="318" mass="33496">MSDSIAVVITALRDLAPGIREISFGRADGEPFPVFSGGSHVVVSIPLGGRVQRNPYSLLGDPEDRATWRIAVRRQEPSRGGSAWLHEQAAVGMQLELAQPMNLFAVVRTAKHHLLVAGGIGITPILSQARQLARMGASFEVHYAFRAPEFAVYAAELEALAPGRVFGHDQSAGDVIDFAKLFAARPLGTHFYICGPGPMVEASMAAGLAAGWPEANLHSEQFLAPAGGQPFDVVLARTGGRITVGADTSLLEALEAANAPVISLCRGGACGQCETAVVSCDSELDHRDLWLNAADHAAGKKIMPCVSRAKGGCLTLDL</sequence>
<feature type="domain" description="2Fe-2S ferredoxin-type" evidence="9">
    <location>
        <begin position="231"/>
        <end position="318"/>
    </location>
</feature>
<evidence type="ECO:0000256" key="8">
    <source>
        <dbReference type="ARBA" id="ARBA00023014"/>
    </source>
</evidence>
<dbReference type="AlphaFoldDB" id="A0A8B6X7T2"/>
<dbReference type="PANTHER" id="PTHR47354">
    <property type="entry name" value="NADH OXIDOREDUCTASE HCR"/>
    <property type="match status" value="1"/>
</dbReference>
<reference evidence="12" key="2">
    <citation type="journal article" date="2001" name="FEBS Lett.">
        <title>Ferredoxins of the third kind.</title>
        <authorList>
            <person name="Meyer J."/>
        </authorList>
    </citation>
    <scope>NUCLEOTIDE SEQUENCE</scope>
</reference>
<dbReference type="InterPro" id="IPR017938">
    <property type="entry name" value="Riboflavin_synthase-like_b-brl"/>
</dbReference>
<reference evidence="12" key="1">
    <citation type="journal article" date="2000" name="Subcell. Biochem.">
        <title>Flavin electron transfer proteins.</title>
        <authorList>
            <person name="Mathews F.S."/>
            <person name="Cunane L."/>
            <person name="Durley R.C."/>
        </authorList>
    </citation>
    <scope>NUCLEOTIDE SEQUENCE</scope>
</reference>
<dbReference type="InterPro" id="IPR039261">
    <property type="entry name" value="FNR_nucleotide-bd"/>
</dbReference>
<dbReference type="PROSITE" id="PS51384">
    <property type="entry name" value="FAD_FR"/>
    <property type="match status" value="1"/>
</dbReference>
<evidence type="ECO:0000313" key="11">
    <source>
        <dbReference type="Proteomes" id="UP000675920"/>
    </source>
</evidence>
<dbReference type="PROSITE" id="PS51085">
    <property type="entry name" value="2FE2S_FER_2"/>
    <property type="match status" value="1"/>
</dbReference>
<evidence type="ECO:0000256" key="3">
    <source>
        <dbReference type="ARBA" id="ARBA00022643"/>
    </source>
</evidence>
<keyword evidence="3" id="KW-0288">FMN</keyword>
<reference evidence="12" key="3">
    <citation type="submission" date="2025-08" db="UniProtKB">
        <authorList>
            <consortium name="RefSeq"/>
        </authorList>
    </citation>
    <scope>IDENTIFICATION</scope>
</reference>
<dbReference type="Gene3D" id="2.40.30.10">
    <property type="entry name" value="Translation factors"/>
    <property type="match status" value="1"/>
</dbReference>
<dbReference type="GO" id="GO:0051537">
    <property type="term" value="F:2 iron, 2 sulfur cluster binding"/>
    <property type="evidence" value="ECO:0007669"/>
    <property type="project" value="UniProtKB-KW"/>
</dbReference>
<evidence type="ECO:0000313" key="12">
    <source>
        <dbReference type="RefSeq" id="WP_034410961.1"/>
    </source>
</evidence>
<keyword evidence="5" id="KW-0479">Metal-binding</keyword>
<proteinExistence type="predicted"/>
<keyword evidence="7" id="KW-0408">Iron</keyword>
<dbReference type="EC" id="1.-.-.-" evidence="12"/>